<evidence type="ECO:0000256" key="3">
    <source>
        <dbReference type="ARBA" id="ARBA00022691"/>
    </source>
</evidence>
<name>A0ABW5KHV2_9SPHI</name>
<evidence type="ECO:0000256" key="5">
    <source>
        <dbReference type="HAMAP-Rule" id="MF_00658"/>
    </source>
</evidence>
<evidence type="ECO:0000256" key="2">
    <source>
        <dbReference type="ARBA" id="ARBA00022679"/>
    </source>
</evidence>
<dbReference type="Proteomes" id="UP001597545">
    <property type="component" value="Unassembled WGS sequence"/>
</dbReference>
<dbReference type="NCBIfam" id="NF000990">
    <property type="entry name" value="PRK00103.2-4"/>
    <property type="match status" value="1"/>
</dbReference>
<evidence type="ECO:0000256" key="4">
    <source>
        <dbReference type="ARBA" id="ARBA00038303"/>
    </source>
</evidence>
<evidence type="ECO:0000256" key="1">
    <source>
        <dbReference type="ARBA" id="ARBA00022603"/>
    </source>
</evidence>
<protein>
    <recommendedName>
        <fullName evidence="5">Ribosomal RNA large subunit methyltransferase H</fullName>
        <ecNumber evidence="5">2.1.1.177</ecNumber>
    </recommendedName>
    <alternativeName>
        <fullName evidence="5">23S rRNA (pseudouridine1915-N3)-methyltransferase</fullName>
    </alternativeName>
    <alternativeName>
        <fullName evidence="5">23S rRNA m3Psi1915 methyltransferase</fullName>
    </alternativeName>
    <alternativeName>
        <fullName evidence="5">rRNA (pseudouridine-N3-)-methyltransferase RlmH</fullName>
    </alternativeName>
</protein>
<dbReference type="PIRSF" id="PIRSF004505">
    <property type="entry name" value="MT_bac"/>
    <property type="match status" value="1"/>
</dbReference>
<dbReference type="Gene3D" id="3.40.1280.10">
    <property type="match status" value="1"/>
</dbReference>
<dbReference type="InterPro" id="IPR029026">
    <property type="entry name" value="tRNA_m1G_MTases_N"/>
</dbReference>
<keyword evidence="5" id="KW-0963">Cytoplasm</keyword>
<gene>
    <name evidence="5 6" type="primary">rlmH</name>
    <name evidence="6" type="ORF">ACFSR5_09150</name>
</gene>
<feature type="binding site" evidence="5">
    <location>
        <position position="105"/>
    </location>
    <ligand>
        <name>S-adenosyl-L-methionine</name>
        <dbReference type="ChEBI" id="CHEBI:59789"/>
    </ligand>
</feature>
<dbReference type="RefSeq" id="WP_380902919.1">
    <property type="nucleotide sequence ID" value="NZ_JBHUEG010000007.1"/>
</dbReference>
<proteinExistence type="inferred from homology"/>
<evidence type="ECO:0000313" key="6">
    <source>
        <dbReference type="EMBL" id="MFD2547809.1"/>
    </source>
</evidence>
<keyword evidence="2 5" id="KW-0808">Transferase</keyword>
<organism evidence="6 7">
    <name type="scientific">Sphingobacterium suaedae</name>
    <dbReference type="NCBI Taxonomy" id="1686402"/>
    <lineage>
        <taxon>Bacteria</taxon>
        <taxon>Pseudomonadati</taxon>
        <taxon>Bacteroidota</taxon>
        <taxon>Sphingobacteriia</taxon>
        <taxon>Sphingobacteriales</taxon>
        <taxon>Sphingobacteriaceae</taxon>
        <taxon>Sphingobacterium</taxon>
    </lineage>
</organism>
<feature type="binding site" evidence="5">
    <location>
        <position position="73"/>
    </location>
    <ligand>
        <name>S-adenosyl-L-methionine</name>
        <dbReference type="ChEBI" id="CHEBI:59789"/>
    </ligand>
</feature>
<comment type="similarity">
    <text evidence="4 5">Belongs to the RNA methyltransferase RlmH family.</text>
</comment>
<keyword evidence="3 5" id="KW-0949">S-adenosyl-L-methionine</keyword>
<dbReference type="PANTHER" id="PTHR33603">
    <property type="entry name" value="METHYLTRANSFERASE"/>
    <property type="match status" value="1"/>
</dbReference>
<dbReference type="EC" id="2.1.1.177" evidence="5"/>
<comment type="subunit">
    <text evidence="5">Homodimer.</text>
</comment>
<keyword evidence="1 5" id="KW-0489">Methyltransferase</keyword>
<keyword evidence="5" id="KW-0698">rRNA processing</keyword>
<dbReference type="PANTHER" id="PTHR33603:SF1">
    <property type="entry name" value="RIBOSOMAL RNA LARGE SUBUNIT METHYLTRANSFERASE H"/>
    <property type="match status" value="1"/>
</dbReference>
<sequence length="157" mass="18223">MKISLLCIGKTDESFVRDGIDNYLKRLKHYTSFDITVIPDIKNSKNLSQDQQKAKEGELLLKHLNNSDVVVLLDERGKDFRSVDFARFLEQKMIGSVQRLVFIIGGPYGFSSDIYARANQQLSLSKMTFSHQMIRLFFVEQVYRGFTILRGEPYHHE</sequence>
<comment type="subcellular location">
    <subcellularLocation>
        <location evidence="5">Cytoplasm</location>
    </subcellularLocation>
</comment>
<dbReference type="SUPFAM" id="SSF75217">
    <property type="entry name" value="alpha/beta knot"/>
    <property type="match status" value="1"/>
</dbReference>
<evidence type="ECO:0000313" key="7">
    <source>
        <dbReference type="Proteomes" id="UP001597545"/>
    </source>
</evidence>
<dbReference type="Pfam" id="PF02590">
    <property type="entry name" value="SPOUT_MTase"/>
    <property type="match status" value="1"/>
</dbReference>
<dbReference type="HAMAP" id="MF_00658">
    <property type="entry name" value="23SrRNA_methyltr_H"/>
    <property type="match status" value="1"/>
</dbReference>
<keyword evidence="7" id="KW-1185">Reference proteome</keyword>
<comment type="caution">
    <text evidence="6">The sequence shown here is derived from an EMBL/GenBank/DDBJ whole genome shotgun (WGS) entry which is preliminary data.</text>
</comment>
<reference evidence="7" key="1">
    <citation type="journal article" date="2019" name="Int. J. Syst. Evol. Microbiol.">
        <title>The Global Catalogue of Microorganisms (GCM) 10K type strain sequencing project: providing services to taxonomists for standard genome sequencing and annotation.</title>
        <authorList>
            <consortium name="The Broad Institute Genomics Platform"/>
            <consortium name="The Broad Institute Genome Sequencing Center for Infectious Disease"/>
            <person name="Wu L."/>
            <person name="Ma J."/>
        </authorList>
    </citation>
    <scope>NUCLEOTIDE SEQUENCE [LARGE SCALE GENOMIC DNA]</scope>
    <source>
        <strain evidence="7">KCTC 42662</strain>
    </source>
</reference>
<dbReference type="InterPro" id="IPR003742">
    <property type="entry name" value="RlmH-like"/>
</dbReference>
<dbReference type="EMBL" id="JBHULR010000003">
    <property type="protein sequence ID" value="MFD2547809.1"/>
    <property type="molecule type" value="Genomic_DNA"/>
</dbReference>
<comment type="function">
    <text evidence="5">Specifically methylates the pseudouridine at position 1915 (m3Psi1915) in 23S rRNA.</text>
</comment>
<feature type="binding site" evidence="5">
    <location>
        <begin position="124"/>
        <end position="129"/>
    </location>
    <ligand>
        <name>S-adenosyl-L-methionine</name>
        <dbReference type="ChEBI" id="CHEBI:59789"/>
    </ligand>
</feature>
<dbReference type="CDD" id="cd18081">
    <property type="entry name" value="RlmH-like"/>
    <property type="match status" value="1"/>
</dbReference>
<accession>A0ABW5KHV2</accession>
<comment type="catalytic activity">
    <reaction evidence="5">
        <text>pseudouridine(1915) in 23S rRNA + S-adenosyl-L-methionine = N(3)-methylpseudouridine(1915) in 23S rRNA + S-adenosyl-L-homocysteine + H(+)</text>
        <dbReference type="Rhea" id="RHEA:42752"/>
        <dbReference type="Rhea" id="RHEA-COMP:10221"/>
        <dbReference type="Rhea" id="RHEA-COMP:10222"/>
        <dbReference type="ChEBI" id="CHEBI:15378"/>
        <dbReference type="ChEBI" id="CHEBI:57856"/>
        <dbReference type="ChEBI" id="CHEBI:59789"/>
        <dbReference type="ChEBI" id="CHEBI:65314"/>
        <dbReference type="ChEBI" id="CHEBI:74486"/>
        <dbReference type="EC" id="2.1.1.177"/>
    </reaction>
</comment>
<dbReference type="InterPro" id="IPR029028">
    <property type="entry name" value="Alpha/beta_knot_MTases"/>
</dbReference>